<gene>
    <name evidence="2" type="ORF">SAMN05216283_101378</name>
</gene>
<evidence type="ECO:0000313" key="3">
    <source>
        <dbReference type="Proteomes" id="UP000198964"/>
    </source>
</evidence>
<dbReference type="EMBL" id="FONW01000001">
    <property type="protein sequence ID" value="SFE53873.1"/>
    <property type="molecule type" value="Genomic_DNA"/>
</dbReference>
<name>A0A1I2BEZ9_9BACT</name>
<dbReference type="STRING" id="655355.SAMN05216283_101378"/>
<feature type="transmembrane region" description="Helical" evidence="1">
    <location>
        <begin position="6"/>
        <end position="28"/>
    </location>
</feature>
<keyword evidence="1" id="KW-1133">Transmembrane helix</keyword>
<protein>
    <submittedName>
        <fullName evidence="2">Uncharacterized protein</fullName>
    </submittedName>
</protein>
<evidence type="ECO:0000313" key="2">
    <source>
        <dbReference type="EMBL" id="SFE53873.1"/>
    </source>
</evidence>
<keyword evidence="1" id="KW-0472">Membrane</keyword>
<dbReference type="Proteomes" id="UP000198964">
    <property type="component" value="Unassembled WGS sequence"/>
</dbReference>
<keyword evidence="3" id="KW-1185">Reference proteome</keyword>
<reference evidence="2 3" key="1">
    <citation type="submission" date="2016-10" db="EMBL/GenBank/DDBJ databases">
        <authorList>
            <person name="de Groot N.N."/>
        </authorList>
    </citation>
    <scope>NUCLEOTIDE SEQUENCE [LARGE SCALE GENOMIC DNA]</scope>
    <source>
        <strain evidence="2 3">CGMCC 1.9156</strain>
    </source>
</reference>
<organism evidence="2 3">
    <name type="scientific">Sunxiuqinia elliptica</name>
    <dbReference type="NCBI Taxonomy" id="655355"/>
    <lineage>
        <taxon>Bacteria</taxon>
        <taxon>Pseudomonadati</taxon>
        <taxon>Bacteroidota</taxon>
        <taxon>Bacteroidia</taxon>
        <taxon>Marinilabiliales</taxon>
        <taxon>Prolixibacteraceae</taxon>
        <taxon>Sunxiuqinia</taxon>
    </lineage>
</organism>
<proteinExistence type="predicted"/>
<keyword evidence="1" id="KW-0812">Transmembrane</keyword>
<dbReference type="AlphaFoldDB" id="A0A1I2BEZ9"/>
<dbReference type="RefSeq" id="WP_170846821.1">
    <property type="nucleotide sequence ID" value="NZ_FONW01000001.1"/>
</dbReference>
<sequence length="52" mass="5968">MKNSAAKVLIAFVLGILAMFVLDMVFHFNNSVEKQLEREANKAQKKIENIFK</sequence>
<accession>A0A1I2BEZ9</accession>
<evidence type="ECO:0000256" key="1">
    <source>
        <dbReference type="SAM" id="Phobius"/>
    </source>
</evidence>